<sequence>MQRRISLFTIQWAFVHWFQFWCSHLIAGQTLISRFGNVDNLVTAIRAELTVAQNEINQVEASIAAIQTRLAANDALDADQKNRITATESRINAVDTAYKAADANLVKEIARVDNDIASLRTASGPGLAAKVNDLIRTQGLQDNLIAGLDQSLTGVVGQLNSGEPTFKQLTVTGKLTVNGTITSINSEVTTIKDPVITLGDIAAKATDGMDRGVEFKYFDKNTAKTGFFGMDTTDKKFKFIPDATGCDNVYGGKAGTIVANIEGTASKLESPITLSVIGDAVGQVAIDGSQNVSLRVEVNGTSDAVSNSLVRRDAAGSAKFTAISTTAKATMTGGIHGATTANIKSELTGFIINGGTF</sequence>
<name>A0A6J5L7J2_9CAUD</name>
<protein>
    <recommendedName>
        <fullName evidence="3">Tail fiber protein</fullName>
    </recommendedName>
</protein>
<accession>A0A6J5L7J2</accession>
<dbReference type="Gene3D" id="1.10.287.1490">
    <property type="match status" value="1"/>
</dbReference>
<evidence type="ECO:0000256" key="1">
    <source>
        <dbReference type="SAM" id="Coils"/>
    </source>
</evidence>
<proteinExistence type="predicted"/>
<gene>
    <name evidence="2" type="ORF">UFOVP116_207</name>
</gene>
<keyword evidence="1" id="KW-0175">Coiled coil</keyword>
<dbReference type="EMBL" id="LR796237">
    <property type="protein sequence ID" value="CAB4129975.1"/>
    <property type="molecule type" value="Genomic_DNA"/>
</dbReference>
<feature type="coiled-coil region" evidence="1">
    <location>
        <begin position="42"/>
        <end position="69"/>
    </location>
</feature>
<reference evidence="2" key="1">
    <citation type="submission" date="2020-04" db="EMBL/GenBank/DDBJ databases">
        <authorList>
            <person name="Chiriac C."/>
            <person name="Salcher M."/>
            <person name="Ghai R."/>
            <person name="Kavagutti S V."/>
        </authorList>
    </citation>
    <scope>NUCLEOTIDE SEQUENCE</scope>
</reference>
<organism evidence="2">
    <name type="scientific">uncultured Caudovirales phage</name>
    <dbReference type="NCBI Taxonomy" id="2100421"/>
    <lineage>
        <taxon>Viruses</taxon>
        <taxon>Duplodnaviria</taxon>
        <taxon>Heunggongvirae</taxon>
        <taxon>Uroviricota</taxon>
        <taxon>Caudoviricetes</taxon>
        <taxon>Peduoviridae</taxon>
        <taxon>Maltschvirus</taxon>
        <taxon>Maltschvirus maltsch</taxon>
    </lineage>
</organism>
<evidence type="ECO:0000313" key="2">
    <source>
        <dbReference type="EMBL" id="CAB4129975.1"/>
    </source>
</evidence>
<evidence type="ECO:0008006" key="3">
    <source>
        <dbReference type="Google" id="ProtNLM"/>
    </source>
</evidence>